<protein>
    <submittedName>
        <fullName evidence="1 3">Uncharacterized protein</fullName>
    </submittedName>
</protein>
<evidence type="ECO:0000313" key="2">
    <source>
        <dbReference type="Proteomes" id="UP000492820"/>
    </source>
</evidence>
<organism evidence="1">
    <name type="scientific">Echinococcus granulosus</name>
    <name type="common">Hydatid tapeworm</name>
    <dbReference type="NCBI Taxonomy" id="6210"/>
    <lineage>
        <taxon>Eukaryota</taxon>
        <taxon>Metazoa</taxon>
        <taxon>Spiralia</taxon>
        <taxon>Lophotrochozoa</taxon>
        <taxon>Platyhelminthes</taxon>
        <taxon>Cestoda</taxon>
        <taxon>Eucestoda</taxon>
        <taxon>Cyclophyllidea</taxon>
        <taxon>Taeniidae</taxon>
        <taxon>Echinococcus</taxon>
        <taxon>Echinococcus granulosus group</taxon>
    </lineage>
</organism>
<dbReference type="Proteomes" id="UP000492820">
    <property type="component" value="Unassembled WGS sequence"/>
</dbReference>
<reference evidence="1" key="2">
    <citation type="submission" date="2014-06" db="EMBL/GenBank/DDBJ databases">
        <authorList>
            <person name="Aslett M."/>
        </authorList>
    </citation>
    <scope>NUCLEOTIDE SEQUENCE</scope>
</reference>
<dbReference type="WBParaSite" id="EgrG_000808700">
    <property type="protein sequence ID" value="EgrG_000808700"/>
    <property type="gene ID" value="EgrG_000808700"/>
</dbReference>
<dbReference type="EMBL" id="LK028576">
    <property type="protein sequence ID" value="CDS15682.1"/>
    <property type="molecule type" value="Genomic_DNA"/>
</dbReference>
<dbReference type="AlphaFoldDB" id="A0A068WBA2"/>
<dbReference type="OrthoDB" id="10342421at2759"/>
<accession>A0A068WBA2</accession>
<reference evidence="1 2" key="1">
    <citation type="journal article" date="2013" name="Nature">
        <title>The genomes of four tapeworm species reveal adaptations to parasitism.</title>
        <authorList>
            <person name="Tsai I.J."/>
            <person name="Zarowiecki M."/>
            <person name="Holroyd N."/>
            <person name="Garciarrubio A."/>
            <person name="Sanchez-Flores A."/>
            <person name="Brooks K.L."/>
            <person name="Tracey A."/>
            <person name="Bobes R.J."/>
            <person name="Fragoso G."/>
            <person name="Sciutto E."/>
            <person name="Aslett M."/>
            <person name="Beasley H."/>
            <person name="Bennett H.M."/>
            <person name="Cai J."/>
            <person name="Camicia F."/>
            <person name="Clark R."/>
            <person name="Cucher M."/>
            <person name="De Silva N."/>
            <person name="Day T.A."/>
            <person name="Deplazes P."/>
            <person name="Estrada K."/>
            <person name="Fernandez C."/>
            <person name="Holland P.W."/>
            <person name="Hou J."/>
            <person name="Hu S."/>
            <person name="Huckvale T."/>
            <person name="Hung S.S."/>
            <person name="Kamenetzky L."/>
            <person name="Keane J.A."/>
            <person name="Kiss F."/>
            <person name="Koziol U."/>
            <person name="Lambert O."/>
            <person name="Liu K."/>
            <person name="Luo X."/>
            <person name="Luo Y."/>
            <person name="Macchiaroli N."/>
            <person name="Nichol S."/>
            <person name="Paps J."/>
            <person name="Parkinson J."/>
            <person name="Pouchkina-Stantcheva N."/>
            <person name="Riddiford N."/>
            <person name="Rosenzvit M."/>
            <person name="Salinas G."/>
            <person name="Wasmuth J.D."/>
            <person name="Zamanian M."/>
            <person name="Zheng Y."/>
            <person name="Cai X."/>
            <person name="Soberon X."/>
            <person name="Olson P.D."/>
            <person name="Laclette J.P."/>
            <person name="Brehm K."/>
            <person name="Berriman M."/>
            <person name="Garciarrubio A."/>
            <person name="Bobes R.J."/>
            <person name="Fragoso G."/>
            <person name="Sanchez-Flores A."/>
            <person name="Estrada K."/>
            <person name="Cevallos M.A."/>
            <person name="Morett E."/>
            <person name="Gonzalez V."/>
            <person name="Portillo T."/>
            <person name="Ochoa-Leyva A."/>
            <person name="Jose M.V."/>
            <person name="Sciutto E."/>
            <person name="Landa A."/>
            <person name="Jimenez L."/>
            <person name="Valdes V."/>
            <person name="Carrero J.C."/>
            <person name="Larralde C."/>
            <person name="Morales-Montor J."/>
            <person name="Limon-Lason J."/>
            <person name="Soberon X."/>
            <person name="Laclette J.P."/>
        </authorList>
    </citation>
    <scope>NUCLEOTIDE SEQUENCE [LARGE SCALE GENOMIC DNA]</scope>
</reference>
<evidence type="ECO:0000313" key="1">
    <source>
        <dbReference type="EMBL" id="CDS15682.1"/>
    </source>
</evidence>
<name>A0A068WBA2_ECHGR</name>
<evidence type="ECO:0000313" key="3">
    <source>
        <dbReference type="WBParaSite" id="EgrG_000808700"/>
    </source>
</evidence>
<proteinExistence type="predicted"/>
<sequence length="353" mass="39585">MSVNVGRFSVRGSVLWRRLGPIRLGSVHCQNIKQFVPLLLHIIPLMNSPTYSSKFAMLQQQGLSFKRITSMRLPKAKKSKSSLRYLKRRCIDVKFYFVAMRRYRGQRRVSCSPRRSVPLANEIGASMDSANNPQFEGVPHVAYSIGLCPYLPGINVQHRTTPREWHCINEFADSLSRIILRDLHLPPPSADFKSATTKLLHNNHIHNCQQQLIAPQSTLISQSALGHNSIASLLEATASRLEQVIMGEALCSILPRPKSPPPPLSSRPSSPRYTLVRFAEDVTSQVMKKACQSAKRRMRAIQWVADSVLCSPVIMTSSDSHSALANVAPTLLDDEESFHHLFGNETEMVNLLQ</sequence>
<gene>
    <name evidence="1" type="ORF">EgrG_000808700</name>
</gene>
<reference evidence="3" key="3">
    <citation type="submission" date="2020-10" db="UniProtKB">
        <authorList>
            <consortium name="WormBaseParasite"/>
        </authorList>
    </citation>
    <scope>IDENTIFICATION</scope>
</reference>